<dbReference type="RefSeq" id="WP_377546707.1">
    <property type="nucleotide sequence ID" value="NZ_JBHSBN010000010.1"/>
</dbReference>
<dbReference type="Pfam" id="PF13560">
    <property type="entry name" value="HTH_31"/>
    <property type="match status" value="1"/>
</dbReference>
<evidence type="ECO:0000313" key="3">
    <source>
        <dbReference type="Proteomes" id="UP001595868"/>
    </source>
</evidence>
<feature type="domain" description="HTH cro/C1-type" evidence="1">
    <location>
        <begin position="18"/>
        <end position="73"/>
    </location>
</feature>
<dbReference type="Gene3D" id="1.10.260.40">
    <property type="entry name" value="lambda repressor-like DNA-binding domains"/>
    <property type="match status" value="1"/>
</dbReference>
<keyword evidence="3" id="KW-1185">Reference proteome</keyword>
<dbReference type="SMART" id="SM00530">
    <property type="entry name" value="HTH_XRE"/>
    <property type="match status" value="1"/>
</dbReference>
<name>A0ABV8KNG3_9ACTN</name>
<comment type="caution">
    <text evidence="2">The sequence shown here is derived from an EMBL/GenBank/DDBJ whole genome shotgun (WGS) entry which is preliminary data.</text>
</comment>
<dbReference type="InterPro" id="IPR001387">
    <property type="entry name" value="Cro/C1-type_HTH"/>
</dbReference>
<gene>
    <name evidence="2" type="ORF">ACFOX0_16920</name>
</gene>
<accession>A0ABV8KNG3</accession>
<dbReference type="PROSITE" id="PS50943">
    <property type="entry name" value="HTH_CROC1"/>
    <property type="match status" value="1"/>
</dbReference>
<dbReference type="InterPro" id="IPR010982">
    <property type="entry name" value="Lambda_DNA-bd_dom_sf"/>
</dbReference>
<evidence type="ECO:0000259" key="1">
    <source>
        <dbReference type="PROSITE" id="PS50943"/>
    </source>
</evidence>
<evidence type="ECO:0000313" key="2">
    <source>
        <dbReference type="EMBL" id="MFC4107598.1"/>
    </source>
</evidence>
<protein>
    <submittedName>
        <fullName evidence="2">Helix-turn-helix domain-containing protein</fullName>
    </submittedName>
</protein>
<proteinExistence type="predicted"/>
<dbReference type="CDD" id="cd00093">
    <property type="entry name" value="HTH_XRE"/>
    <property type="match status" value="1"/>
</dbReference>
<dbReference type="SUPFAM" id="SSF47413">
    <property type="entry name" value="lambda repressor-like DNA-binding domains"/>
    <property type="match status" value="1"/>
</dbReference>
<dbReference type="Proteomes" id="UP001595868">
    <property type="component" value="Unassembled WGS sequence"/>
</dbReference>
<dbReference type="EMBL" id="JBHSBN010000010">
    <property type="protein sequence ID" value="MFC4107598.1"/>
    <property type="molecule type" value="Genomic_DNA"/>
</dbReference>
<reference evidence="3" key="1">
    <citation type="journal article" date="2019" name="Int. J. Syst. Evol. Microbiol.">
        <title>The Global Catalogue of Microorganisms (GCM) 10K type strain sequencing project: providing services to taxonomists for standard genome sequencing and annotation.</title>
        <authorList>
            <consortium name="The Broad Institute Genomics Platform"/>
            <consortium name="The Broad Institute Genome Sequencing Center for Infectious Disease"/>
            <person name="Wu L."/>
            <person name="Ma J."/>
        </authorList>
    </citation>
    <scope>NUCLEOTIDE SEQUENCE [LARGE SCALE GENOMIC DNA]</scope>
    <source>
        <strain evidence="3">2902at01</strain>
    </source>
</reference>
<sequence>MTAPDTRAAADLPIGRRVARLRTRLGISQQVFADRVGRSVSWVDKVERGVRRLDRVSVIELVAQALGVTPDLLLDQDPRPEPATGTAAAVDRVRAALACYDPPGAHRGPPPPATPELADQVGYAWAAYRHAQHPQVLRLLPDLLTAARRTPRSAPTTDPLVRVYRLAAHVLVKLGEPDLAWLAADRAIGTAVSDPHRTGLAVIPLAQALRSLDRGRLALAATITAVHRLAPPPAREPAPAEAALAGTLLVQAALAAAGCGDASSAHELTVRATDLAHGYGDKLDHDGADELGFGPTVVEIARALVALELGDNERAIATHLEVTGSDRWPRLPAEHRAAHLIDITRAYLNVGDHRAAGHALVTADRLAPAETRLRPAARTALAAVLRAGPALADVTGLATAVGLMRQ</sequence>
<organism evidence="2 3">
    <name type="scientific">Micromonospora zhanjiangensis</name>
    <dbReference type="NCBI Taxonomy" id="1522057"/>
    <lineage>
        <taxon>Bacteria</taxon>
        <taxon>Bacillati</taxon>
        <taxon>Actinomycetota</taxon>
        <taxon>Actinomycetes</taxon>
        <taxon>Micromonosporales</taxon>
        <taxon>Micromonosporaceae</taxon>
        <taxon>Micromonospora</taxon>
    </lineage>
</organism>